<dbReference type="CDD" id="cd13188">
    <property type="entry name" value="FERM_C_PTPN14_PTPN21"/>
    <property type="match status" value="1"/>
</dbReference>
<dbReference type="AlphaFoldDB" id="A0A336LN52"/>
<dbReference type="InterPro" id="IPR000387">
    <property type="entry name" value="Tyr_Pase_dom"/>
</dbReference>
<evidence type="ECO:0000259" key="12">
    <source>
        <dbReference type="PROSITE" id="PS50056"/>
    </source>
</evidence>
<dbReference type="Pfam" id="PF00102">
    <property type="entry name" value="Y_phosphatase"/>
    <property type="match status" value="1"/>
</dbReference>
<dbReference type="Pfam" id="PF09379">
    <property type="entry name" value="FERM_N"/>
    <property type="match status" value="1"/>
</dbReference>
<dbReference type="InterPro" id="IPR019748">
    <property type="entry name" value="FERM_central"/>
</dbReference>
<sequence length="1264" mass="143062">MPFNIKFKKSRQYSVMSKSLFVLKIELLDSSTVDCTLSSESTGQECLDNVCQRIGIQQPEFFGLKYLFKGSSQDTIEYRWIELNRPLNRQLEKHAANTKILYLRVMYYVISGINLIQDEVTRNYYFLQLKSDVVDGKLICDVDKAVQLSNLARQAEYGNHQERHTVEYLKTLLSFPHHLIDSNETREELTERVIMRHKELHNISQKNAEEMYILECQQLDGYGQEPFLAKDMGSNQITLGISCSGIIVSRPNINQHKFFAWHDISNVVNHKKAFNIECTDPEQSIGFTLADSETGRYVWRICVLQHTFFKNYEQKLLMQNGNLPQTMAQFQQAQQLFQGVEHLPTDRSTDDLVSNLHSNSNWNVSDNHLASNLNSNFQSRNSLQTSTMDVNLSNVHLDYANGNHQGSNWGVNLANSNVSLVNREQSSSCLDLSNNNLAQDRERLKALLPQYRPAPDYETAIQQKYRASAGDIKLDQMQQTPSAAISIMQNAGSTSDMHRYMSDTYLGQAHLAPQPYPDVTHNTNPMIGYNVPADFGDHHGMTQRFKMMRLVTAPPPYPVNRLSSTSTPDLHALLGYRNSGPYNVSGSSPDLVSSRTFISNVPLPHHTTVLYPAHGIHSQGILPHGTYENLNIIDATKASNGLVPASHMHKIYENDKLLLCHYDQNVLLHPSDYQDKPLIAAIQPKSNRTPSQEQISRSSEPIYENIPLPYTHENETSTTDCVPSTKVNLNSNTKQVPSISKKPNQPISNNNNNMATNHKLKLFESDRQISNGPSSHPTLAKATSNPIPMVTSIPSSNSNSTATLSDQQIISNSTMKLSMLQNASSSSSSNMELISAADSGIISSNSLSVSSSHNINNNNNTSSIAKDQLNRSQSTTILESSQSSSYTIDSNTTRTTTDSGVSFANNTTSSTKEKKKSSIWNLLGRNKSSEKDKDKQKSATLGRDKSRDAKKGMSRDQDQMKHRWSTGTSKLQPLPTTLSKEKLCQLLEMKLADPELFYEFEGIPKHRENARYDCALQQENKQKNLDPNFLPYDDNRVRLTPSRENRLGYVNASYITCTVGRKQRFYIVAQSPTAATVTSFWQGVWEADVYLVVQLTDDFQYVPSNGDRCLEYGQYQVWREYSQQSDVCTTSKLRVYHTQSRRYRSVWHLLYNNWGDQNCPKDVSHFLPFIEELGSIRLESVKEVPTGHNTNPPVLMHCSDGAARSGITVAADLFLYIVDHNQELDIPRVICQLRHQRGNFIPLFDLYKFIYMLLIHYLKQTRLI</sequence>
<dbReference type="GO" id="GO:0004725">
    <property type="term" value="F:protein tyrosine phosphatase activity"/>
    <property type="evidence" value="ECO:0007669"/>
    <property type="project" value="UniProtKB-EC"/>
</dbReference>
<dbReference type="CDD" id="cd14473">
    <property type="entry name" value="FERM_B-lobe"/>
    <property type="match status" value="1"/>
</dbReference>
<dbReference type="InterPro" id="IPR011993">
    <property type="entry name" value="PH-like_dom_sf"/>
</dbReference>
<dbReference type="InterPro" id="IPR014352">
    <property type="entry name" value="FERM/acyl-CoA-bd_prot_sf"/>
</dbReference>
<dbReference type="Pfam" id="PF09380">
    <property type="entry name" value="FERM_C"/>
    <property type="match status" value="1"/>
</dbReference>
<feature type="region of interest" description="Disordered" evidence="10">
    <location>
        <begin position="768"/>
        <end position="804"/>
    </location>
</feature>
<dbReference type="GO" id="GO:0071944">
    <property type="term" value="C:cell periphery"/>
    <property type="evidence" value="ECO:0007669"/>
    <property type="project" value="UniProtKB-ARBA"/>
</dbReference>
<dbReference type="Gene3D" id="1.20.80.10">
    <property type="match status" value="1"/>
</dbReference>
<dbReference type="InterPro" id="IPR019749">
    <property type="entry name" value="Band_41_domain"/>
</dbReference>
<proteinExistence type="inferred from homology"/>
<dbReference type="Pfam" id="PF00373">
    <property type="entry name" value="FERM_M"/>
    <property type="match status" value="1"/>
</dbReference>
<feature type="region of interest" description="Disordered" evidence="10">
    <location>
        <begin position="859"/>
        <end position="972"/>
    </location>
</feature>
<dbReference type="Gene3D" id="2.30.29.30">
    <property type="entry name" value="Pleckstrin-homology domain (PH domain)/Phosphotyrosine-binding domain (PTB)"/>
    <property type="match status" value="1"/>
</dbReference>
<dbReference type="SUPFAM" id="SSF50729">
    <property type="entry name" value="PH domain-like"/>
    <property type="match status" value="1"/>
</dbReference>
<evidence type="ECO:0000256" key="10">
    <source>
        <dbReference type="SAM" id="MobiDB-lite"/>
    </source>
</evidence>
<accession>A0A336LN52</accession>
<feature type="region of interest" description="Disordered" evidence="10">
    <location>
        <begin position="711"/>
        <end position="752"/>
    </location>
</feature>
<reference evidence="15" key="2">
    <citation type="submission" date="2018-07" db="EMBL/GenBank/DDBJ databases">
        <authorList>
            <person name="Quirk P.G."/>
            <person name="Krulwich T.A."/>
        </authorList>
    </citation>
    <scope>NUCLEOTIDE SEQUENCE</scope>
</reference>
<feature type="domain" description="Tyrosine specific protein phosphatases" evidence="12">
    <location>
        <begin position="1167"/>
        <end position="1248"/>
    </location>
</feature>
<dbReference type="GO" id="GO:0009887">
    <property type="term" value="P:animal organ morphogenesis"/>
    <property type="evidence" value="ECO:0007669"/>
    <property type="project" value="UniProtKB-ARBA"/>
</dbReference>
<feature type="domain" description="FERM" evidence="13">
    <location>
        <begin position="21"/>
        <end position="313"/>
    </location>
</feature>
<dbReference type="Gene3D" id="3.90.190.10">
    <property type="entry name" value="Protein tyrosine phosphatase superfamily"/>
    <property type="match status" value="1"/>
</dbReference>
<dbReference type="InterPro" id="IPR003595">
    <property type="entry name" value="Tyr_Pase_cat"/>
</dbReference>
<organism evidence="15">
    <name type="scientific">Culicoides sonorensis</name>
    <name type="common">Biting midge</name>
    <dbReference type="NCBI Taxonomy" id="179676"/>
    <lineage>
        <taxon>Eukaryota</taxon>
        <taxon>Metazoa</taxon>
        <taxon>Ecdysozoa</taxon>
        <taxon>Arthropoda</taxon>
        <taxon>Hexapoda</taxon>
        <taxon>Insecta</taxon>
        <taxon>Pterygota</taxon>
        <taxon>Neoptera</taxon>
        <taxon>Endopterygota</taxon>
        <taxon>Diptera</taxon>
        <taxon>Nematocera</taxon>
        <taxon>Chironomoidea</taxon>
        <taxon>Ceratopogonidae</taxon>
        <taxon>Ceratopogoninae</taxon>
        <taxon>Culicoides</taxon>
        <taxon>Monoculicoides</taxon>
    </lineage>
</organism>
<evidence type="ECO:0000256" key="2">
    <source>
        <dbReference type="ARBA" id="ARBA00004282"/>
    </source>
</evidence>
<gene>
    <name evidence="15" type="primary">CSON015166</name>
</gene>
<keyword evidence="5" id="KW-0963">Cytoplasm</keyword>
<evidence type="ECO:0000256" key="8">
    <source>
        <dbReference type="ARBA" id="ARBA00022949"/>
    </source>
</evidence>
<evidence type="ECO:0000256" key="5">
    <source>
        <dbReference type="ARBA" id="ARBA00022490"/>
    </source>
</evidence>
<dbReference type="InterPro" id="IPR035963">
    <property type="entry name" value="FERM_2"/>
</dbReference>
<feature type="compositionally biased region" description="Basic and acidic residues" evidence="10">
    <location>
        <begin position="927"/>
        <end position="961"/>
    </location>
</feature>
<dbReference type="PRINTS" id="PR00935">
    <property type="entry name" value="BAND41"/>
</dbReference>
<dbReference type="SMART" id="SM00404">
    <property type="entry name" value="PTPc_motif"/>
    <property type="match status" value="1"/>
</dbReference>
<dbReference type="InterPro" id="IPR018980">
    <property type="entry name" value="FERM_PH-like_C"/>
</dbReference>
<dbReference type="InterPro" id="IPR000299">
    <property type="entry name" value="FERM_domain"/>
</dbReference>
<dbReference type="SUPFAM" id="SSF54236">
    <property type="entry name" value="Ubiquitin-like"/>
    <property type="match status" value="1"/>
</dbReference>
<name>A0A336LN52_CULSO</name>
<dbReference type="SUPFAM" id="SSF52799">
    <property type="entry name" value="(Phosphotyrosine protein) phosphatases II"/>
    <property type="match status" value="1"/>
</dbReference>
<dbReference type="PANTHER" id="PTHR45706">
    <property type="entry name" value="TYROSINE-PROTEIN PHOSPHATASE"/>
    <property type="match status" value="1"/>
</dbReference>
<dbReference type="EC" id="3.1.3.48" evidence="4"/>
<dbReference type="InterPro" id="IPR000242">
    <property type="entry name" value="PTP_cat"/>
</dbReference>
<dbReference type="GO" id="GO:0005856">
    <property type="term" value="C:cytoskeleton"/>
    <property type="evidence" value="ECO:0007669"/>
    <property type="project" value="UniProtKB-SubCell"/>
</dbReference>
<dbReference type="InterPro" id="IPR041782">
    <property type="entry name" value="PTPN14/21_FERM_C"/>
</dbReference>
<dbReference type="EMBL" id="UFQS01000093">
    <property type="protein sequence ID" value="SSW99234.1"/>
    <property type="molecule type" value="Genomic_DNA"/>
</dbReference>
<dbReference type="InterPro" id="IPR029021">
    <property type="entry name" value="Prot-tyrosine_phosphatase-like"/>
</dbReference>
<dbReference type="PROSITE" id="PS50055">
    <property type="entry name" value="TYR_PHOSPHATASE_PTP"/>
    <property type="match status" value="1"/>
</dbReference>
<evidence type="ECO:0000313" key="14">
    <source>
        <dbReference type="EMBL" id="SSW99234.1"/>
    </source>
</evidence>
<evidence type="ECO:0000256" key="4">
    <source>
        <dbReference type="ARBA" id="ARBA00013064"/>
    </source>
</evidence>
<dbReference type="PROSITE" id="PS00383">
    <property type="entry name" value="TYR_PHOSPHATASE_1"/>
    <property type="match status" value="1"/>
</dbReference>
<comment type="subcellular location">
    <subcellularLocation>
        <location evidence="2">Cell junction</location>
    </subcellularLocation>
    <subcellularLocation>
        <location evidence="1">Cytoplasm</location>
        <location evidence="1">Cytoskeleton</location>
    </subcellularLocation>
</comment>
<evidence type="ECO:0000259" key="11">
    <source>
        <dbReference type="PROSITE" id="PS50055"/>
    </source>
</evidence>
<reference evidence="14" key="1">
    <citation type="submission" date="2018-04" db="EMBL/GenBank/DDBJ databases">
        <authorList>
            <person name="Go L.Y."/>
            <person name="Mitchell J.A."/>
        </authorList>
    </citation>
    <scope>NUCLEOTIDE SEQUENCE</scope>
    <source>
        <tissue evidence="14">Whole organism</tissue>
    </source>
</reference>
<feature type="compositionally biased region" description="Low complexity" evidence="10">
    <location>
        <begin position="872"/>
        <end position="885"/>
    </location>
</feature>
<dbReference type="SMART" id="SM00295">
    <property type="entry name" value="B41"/>
    <property type="match status" value="1"/>
</dbReference>
<evidence type="ECO:0000256" key="1">
    <source>
        <dbReference type="ARBA" id="ARBA00004245"/>
    </source>
</evidence>
<evidence type="ECO:0000259" key="13">
    <source>
        <dbReference type="PROSITE" id="PS50057"/>
    </source>
</evidence>
<feature type="domain" description="Tyrosine-protein phosphatase" evidence="11">
    <location>
        <begin position="996"/>
        <end position="1257"/>
    </location>
</feature>
<evidence type="ECO:0000256" key="9">
    <source>
        <dbReference type="ARBA" id="ARBA00023212"/>
    </source>
</evidence>
<dbReference type="InterPro" id="IPR016130">
    <property type="entry name" value="Tyr_Pase_AS"/>
</dbReference>
<evidence type="ECO:0000256" key="6">
    <source>
        <dbReference type="ARBA" id="ARBA00022801"/>
    </source>
</evidence>
<comment type="similarity">
    <text evidence="3">Belongs to the protein-tyrosine phosphatase family. Non-receptor class subfamily.</text>
</comment>
<dbReference type="GO" id="GO:0048666">
    <property type="term" value="P:neuron development"/>
    <property type="evidence" value="ECO:0007669"/>
    <property type="project" value="UniProtKB-ARBA"/>
</dbReference>
<dbReference type="Gene3D" id="3.10.20.90">
    <property type="entry name" value="Phosphatidylinositol 3-kinase Catalytic Subunit, Chain A, domain 1"/>
    <property type="match status" value="1"/>
</dbReference>
<dbReference type="FunFam" id="3.10.20.90:FF:000039">
    <property type="entry name" value="Tyrosine-protein phosphatase non-receptor type"/>
    <property type="match status" value="1"/>
</dbReference>
<dbReference type="GO" id="GO:0070161">
    <property type="term" value="C:anchoring junction"/>
    <property type="evidence" value="ECO:0007669"/>
    <property type="project" value="UniProtKB-SubCell"/>
</dbReference>
<keyword evidence="9" id="KW-0206">Cytoskeleton</keyword>
<dbReference type="PRINTS" id="PR00700">
    <property type="entry name" value="PRTYPHPHTASE"/>
</dbReference>
<dbReference type="SUPFAM" id="SSF47031">
    <property type="entry name" value="Second domain of FERM"/>
    <property type="match status" value="1"/>
</dbReference>
<dbReference type="PROSITE" id="PS50057">
    <property type="entry name" value="FERM_3"/>
    <property type="match status" value="1"/>
</dbReference>
<dbReference type="FunFam" id="1.20.80.10:FF:000014">
    <property type="entry name" value="Tyrosine-protein phosphatase non-receptor type"/>
    <property type="match status" value="1"/>
</dbReference>
<dbReference type="PANTHER" id="PTHR45706:SF1">
    <property type="entry name" value="PEZ, ISOFORM A"/>
    <property type="match status" value="1"/>
</dbReference>
<evidence type="ECO:0000313" key="15">
    <source>
        <dbReference type="EMBL" id="SSX19614.1"/>
    </source>
</evidence>
<keyword evidence="7" id="KW-0904">Protein phosphatase</keyword>
<keyword evidence="6" id="KW-0378">Hydrolase</keyword>
<dbReference type="InterPro" id="IPR018979">
    <property type="entry name" value="FERM_N"/>
</dbReference>
<dbReference type="InterPro" id="IPR029071">
    <property type="entry name" value="Ubiquitin-like_domsf"/>
</dbReference>
<keyword evidence="8" id="KW-0965">Cell junction</keyword>
<evidence type="ECO:0000256" key="3">
    <source>
        <dbReference type="ARBA" id="ARBA00009649"/>
    </source>
</evidence>
<dbReference type="EMBL" id="UFQT01000093">
    <property type="protein sequence ID" value="SSX19614.1"/>
    <property type="molecule type" value="Genomic_DNA"/>
</dbReference>
<feature type="compositionally biased region" description="Polar residues" evidence="10">
    <location>
        <begin position="716"/>
        <end position="748"/>
    </location>
</feature>
<dbReference type="PROSITE" id="PS50056">
    <property type="entry name" value="TYR_PHOSPHATASE_2"/>
    <property type="match status" value="1"/>
</dbReference>
<dbReference type="CDD" id="cd17099">
    <property type="entry name" value="FERM_F1_PTPN14_like"/>
    <property type="match status" value="1"/>
</dbReference>
<dbReference type="OMA" id="FKKCRQY"/>
<dbReference type="SMART" id="SM01196">
    <property type="entry name" value="FERM_C"/>
    <property type="match status" value="1"/>
</dbReference>
<dbReference type="VEuPathDB" id="VectorBase:CSON015166"/>
<protein>
    <recommendedName>
        <fullName evidence="4">protein-tyrosine-phosphatase</fullName>
        <ecNumber evidence="4">3.1.3.48</ecNumber>
    </recommendedName>
</protein>
<dbReference type="SMART" id="SM00194">
    <property type="entry name" value="PTPc"/>
    <property type="match status" value="1"/>
</dbReference>
<evidence type="ECO:0000256" key="7">
    <source>
        <dbReference type="ARBA" id="ARBA00022912"/>
    </source>
</evidence>